<dbReference type="AlphaFoldDB" id="A0A0F9QHC9"/>
<comment type="caution">
    <text evidence="1">The sequence shown here is derived from an EMBL/GenBank/DDBJ whole genome shotgun (WGS) entry which is preliminary data.</text>
</comment>
<dbReference type="EMBL" id="LAZR01004883">
    <property type="protein sequence ID" value="KKN04723.1"/>
    <property type="molecule type" value="Genomic_DNA"/>
</dbReference>
<reference evidence="1" key="1">
    <citation type="journal article" date="2015" name="Nature">
        <title>Complex archaea that bridge the gap between prokaryotes and eukaryotes.</title>
        <authorList>
            <person name="Spang A."/>
            <person name="Saw J.H."/>
            <person name="Jorgensen S.L."/>
            <person name="Zaremba-Niedzwiedzka K."/>
            <person name="Martijn J."/>
            <person name="Lind A.E."/>
            <person name="van Eijk R."/>
            <person name="Schleper C."/>
            <person name="Guy L."/>
            <person name="Ettema T.J."/>
        </authorList>
    </citation>
    <scope>NUCLEOTIDE SEQUENCE</scope>
</reference>
<name>A0A0F9QHC9_9ZZZZ</name>
<proteinExistence type="predicted"/>
<protein>
    <submittedName>
        <fullName evidence="1">Uncharacterized protein</fullName>
    </submittedName>
</protein>
<accession>A0A0F9QHC9</accession>
<evidence type="ECO:0000313" key="1">
    <source>
        <dbReference type="EMBL" id="KKN04723.1"/>
    </source>
</evidence>
<sequence length="149" mass="17495">MNSLYIHTKSNSALVVFEELGKKSVREVFKGIDKDLQKMIKGRNKTFKDLRGVRLFEEITEYKNRMVDILTDKDSTLRFTKILTKTSLDLKSALNEVESYYKGSRELNQYFQQIREVFGNENTSQKEKKRSSLKFTKISSRKLVKLILN</sequence>
<gene>
    <name evidence="1" type="ORF">LCGC14_1094560</name>
</gene>
<organism evidence="1">
    <name type="scientific">marine sediment metagenome</name>
    <dbReference type="NCBI Taxonomy" id="412755"/>
    <lineage>
        <taxon>unclassified sequences</taxon>
        <taxon>metagenomes</taxon>
        <taxon>ecological metagenomes</taxon>
    </lineage>
</organism>